<dbReference type="SUPFAM" id="SSF53850">
    <property type="entry name" value="Periplasmic binding protein-like II"/>
    <property type="match status" value="1"/>
</dbReference>
<dbReference type="GeneTree" id="ENSGT00940000163596"/>
<dbReference type="Proteomes" id="UP000291022">
    <property type="component" value="Unassembled WGS sequence"/>
</dbReference>
<reference evidence="2" key="3">
    <citation type="submission" date="2025-09" db="UniProtKB">
        <authorList>
            <consortium name="Ensembl"/>
        </authorList>
    </citation>
    <scope>IDENTIFICATION</scope>
</reference>
<dbReference type="Pfam" id="PF00405">
    <property type="entry name" value="Transferrin"/>
    <property type="match status" value="1"/>
</dbReference>
<keyword evidence="3" id="KW-1185">Reference proteome</keyword>
<reference evidence="3" key="1">
    <citation type="submission" date="2016-06" db="EMBL/GenBank/DDBJ databases">
        <title>De novo assembly and RNA-Seq shows season-dependent expression and editing in black bear kidneys.</title>
        <authorList>
            <person name="Korstanje R."/>
            <person name="Srivastava A."/>
            <person name="Sarsani V.K."/>
            <person name="Sheehan S.M."/>
            <person name="Seger R.L."/>
            <person name="Barter M.E."/>
            <person name="Lindqvist C."/>
            <person name="Brody L.C."/>
            <person name="Mullikin J.C."/>
        </authorList>
    </citation>
    <scope>NUCLEOTIDE SEQUENCE [LARGE SCALE GENOMIC DNA]</scope>
</reference>
<dbReference type="InterPro" id="IPR001156">
    <property type="entry name" value="Transferrin-like_dom"/>
</dbReference>
<feature type="domain" description="Transferrin-like" evidence="1">
    <location>
        <begin position="21"/>
        <end position="113"/>
    </location>
</feature>
<evidence type="ECO:0000313" key="2">
    <source>
        <dbReference type="Ensembl" id="ENSUAMP00000002989.1"/>
    </source>
</evidence>
<dbReference type="STRING" id="9643.ENSUAMP00000002989"/>
<organism evidence="2 3">
    <name type="scientific">Ursus americanus</name>
    <name type="common">American black bear</name>
    <name type="synonym">Euarctos americanus</name>
    <dbReference type="NCBI Taxonomy" id="9643"/>
    <lineage>
        <taxon>Eukaryota</taxon>
        <taxon>Metazoa</taxon>
        <taxon>Chordata</taxon>
        <taxon>Craniata</taxon>
        <taxon>Vertebrata</taxon>
        <taxon>Euteleostomi</taxon>
        <taxon>Mammalia</taxon>
        <taxon>Eutheria</taxon>
        <taxon>Laurasiatheria</taxon>
        <taxon>Carnivora</taxon>
        <taxon>Caniformia</taxon>
        <taxon>Ursidae</taxon>
        <taxon>Ursus</taxon>
    </lineage>
</organism>
<dbReference type="PROSITE" id="PS51408">
    <property type="entry name" value="TRANSFERRIN_LIKE_4"/>
    <property type="match status" value="1"/>
</dbReference>
<reference evidence="2" key="2">
    <citation type="submission" date="2025-08" db="UniProtKB">
        <authorList>
            <consortium name="Ensembl"/>
        </authorList>
    </citation>
    <scope>IDENTIFICATION</scope>
</reference>
<accession>A0A452QDX4</accession>
<name>A0A452QDX4_URSAM</name>
<proteinExistence type="predicted"/>
<dbReference type="Gene3D" id="3.40.190.10">
    <property type="entry name" value="Periplasmic binding protein-like II"/>
    <property type="match status" value="1"/>
</dbReference>
<protein>
    <recommendedName>
        <fullName evidence="1">Transferrin-like domain-containing protein</fullName>
    </recommendedName>
</protein>
<sequence length="113" mass="12752">VSNSLGYILRWLCLAVPGKTVRWCTISDHEASKCSSFSDNMRRVLPADGPHVTCVKRTSHLECIKAIMVSCSCLQESQRKSILPFSVLVTVYCFRATFFPQELDHALEEKEIS</sequence>
<evidence type="ECO:0000259" key="1">
    <source>
        <dbReference type="PROSITE" id="PS51408"/>
    </source>
</evidence>
<evidence type="ECO:0000313" key="3">
    <source>
        <dbReference type="Proteomes" id="UP000291022"/>
    </source>
</evidence>
<dbReference type="Ensembl" id="ENSUAMT00000003415.1">
    <property type="protein sequence ID" value="ENSUAMP00000002989.1"/>
    <property type="gene ID" value="ENSUAMG00000002745.1"/>
</dbReference>
<dbReference type="AlphaFoldDB" id="A0A452QDX4"/>